<organism evidence="1">
    <name type="scientific">bioreactor metagenome</name>
    <dbReference type="NCBI Taxonomy" id="1076179"/>
    <lineage>
        <taxon>unclassified sequences</taxon>
        <taxon>metagenomes</taxon>
        <taxon>ecological metagenomes</taxon>
    </lineage>
</organism>
<proteinExistence type="predicted"/>
<accession>A0A645IKY7</accession>
<gene>
    <name evidence="1" type="ORF">SDC9_199409</name>
</gene>
<reference evidence="1" key="1">
    <citation type="submission" date="2019-08" db="EMBL/GenBank/DDBJ databases">
        <authorList>
            <person name="Kucharzyk K."/>
            <person name="Murdoch R.W."/>
            <person name="Higgins S."/>
            <person name="Loffler F."/>
        </authorList>
    </citation>
    <scope>NUCLEOTIDE SEQUENCE</scope>
</reference>
<dbReference type="EMBL" id="VSSQ01117191">
    <property type="protein sequence ID" value="MPN51760.1"/>
    <property type="molecule type" value="Genomic_DNA"/>
</dbReference>
<sequence>MASHYLHGSADAPCQGALRQYILGILVRNKHNPFSQLLQCCSYGNSTDRPIGLAYAGILDYKPRNYKNSVSRNKASGCFFKLTFQKSILHSSIAKIGFQDIFQSFKIALMHTLRSLSKNQKTQHNDCYLGLIYSCIPV</sequence>
<comment type="caution">
    <text evidence="1">The sequence shown here is derived from an EMBL/GenBank/DDBJ whole genome shotgun (WGS) entry which is preliminary data.</text>
</comment>
<protein>
    <submittedName>
        <fullName evidence="1">Uncharacterized protein</fullName>
    </submittedName>
</protein>
<dbReference type="AlphaFoldDB" id="A0A645IKY7"/>
<name>A0A645IKY7_9ZZZZ</name>
<evidence type="ECO:0000313" key="1">
    <source>
        <dbReference type="EMBL" id="MPN51760.1"/>
    </source>
</evidence>